<evidence type="ECO:0000313" key="2">
    <source>
        <dbReference type="Proteomes" id="UP001500711"/>
    </source>
</evidence>
<protein>
    <submittedName>
        <fullName evidence="1">Uncharacterized protein</fullName>
    </submittedName>
</protein>
<name>A0ABP7B871_9PSEU</name>
<reference evidence="2" key="1">
    <citation type="journal article" date="2019" name="Int. J. Syst. Evol. Microbiol.">
        <title>The Global Catalogue of Microorganisms (GCM) 10K type strain sequencing project: providing services to taxonomists for standard genome sequencing and annotation.</title>
        <authorList>
            <consortium name="The Broad Institute Genomics Platform"/>
            <consortium name="The Broad Institute Genome Sequencing Center for Infectious Disease"/>
            <person name="Wu L."/>
            <person name="Ma J."/>
        </authorList>
    </citation>
    <scope>NUCLEOTIDE SEQUENCE [LARGE SCALE GENOMIC DNA]</scope>
    <source>
        <strain evidence="2">JCM 17494</strain>
    </source>
</reference>
<dbReference type="EMBL" id="BAABBE010000011">
    <property type="protein sequence ID" value="GAA3652571.1"/>
    <property type="molecule type" value="Genomic_DNA"/>
</dbReference>
<sequence length="52" mass="6029">MQAFVEWLVHNWPMLTCFVVRLALVQSIARANKRPWNEVDEMSSPPYLSGLP</sequence>
<dbReference type="RefSeq" id="WP_346131800.1">
    <property type="nucleotide sequence ID" value="NZ_BAABBE010000011.1"/>
</dbReference>
<comment type="caution">
    <text evidence="1">The sequence shown here is derived from an EMBL/GenBank/DDBJ whole genome shotgun (WGS) entry which is preliminary data.</text>
</comment>
<gene>
    <name evidence="1" type="ORF">GCM10022267_43600</name>
</gene>
<evidence type="ECO:0000313" key="1">
    <source>
        <dbReference type="EMBL" id="GAA3652571.1"/>
    </source>
</evidence>
<dbReference type="Proteomes" id="UP001500711">
    <property type="component" value="Unassembled WGS sequence"/>
</dbReference>
<keyword evidence="2" id="KW-1185">Reference proteome</keyword>
<accession>A0ABP7B871</accession>
<organism evidence="1 2">
    <name type="scientific">Lentzea roselyniae</name>
    <dbReference type="NCBI Taxonomy" id="531940"/>
    <lineage>
        <taxon>Bacteria</taxon>
        <taxon>Bacillati</taxon>
        <taxon>Actinomycetota</taxon>
        <taxon>Actinomycetes</taxon>
        <taxon>Pseudonocardiales</taxon>
        <taxon>Pseudonocardiaceae</taxon>
        <taxon>Lentzea</taxon>
    </lineage>
</organism>
<proteinExistence type="predicted"/>